<dbReference type="GO" id="GO:0005634">
    <property type="term" value="C:nucleus"/>
    <property type="evidence" value="ECO:0007669"/>
    <property type="project" value="UniProtKB-SubCell"/>
</dbReference>
<dbReference type="GO" id="GO:0000981">
    <property type="term" value="F:DNA-binding transcription factor activity, RNA polymerase II-specific"/>
    <property type="evidence" value="ECO:0007669"/>
    <property type="project" value="TreeGrafter"/>
</dbReference>
<evidence type="ECO:0000256" key="3">
    <source>
        <dbReference type="RuleBase" id="RU004019"/>
    </source>
</evidence>
<feature type="compositionally biased region" description="Basic and acidic residues" evidence="4">
    <location>
        <begin position="268"/>
        <end position="285"/>
    </location>
</feature>
<dbReference type="SUPFAM" id="SSF46785">
    <property type="entry name" value="Winged helix' DNA-binding domain"/>
    <property type="match status" value="1"/>
</dbReference>
<sequence>MHTALSRSATGHSDDLDNVDWPCIKSDCQASRIKVNSSDITDHFQIHSTLESGESLWDDSRGTHFHSRPDVTLLWPFSDCKSEICPTPSRSLLVDEEFTSWNSDVSTSLNSVSNVQESLQIHASHSTVNSDLERSCDYSVSDCTKELCTPHRKQGTSSFGHSNLAQSQIFKRSTRFLSTQLNKSSTVTSTDTNNKGFSSGLGNNTFPGGLFVEHQNEQFTHSNLLDETPCQISQDLGNDYTRALSRLRRTDGLRVTTYKKRSSALGKRRGESSGRRTERMDERNTTKTTYRCLQARCSLYDFSKINKDYQITRQEEQVDKSVSGNNTITDSSTLGIVNYIHGRRRHLLQFIMKILDERHPCVKWVDKDKRAFHISVPDDLARLWGEYKKNNRMTFTSLTRSLRLYCTSGKLERLPGRHHHYRLLCSGEEMQSDMDQS</sequence>
<dbReference type="InterPro" id="IPR036390">
    <property type="entry name" value="WH_DNA-bd_sf"/>
</dbReference>
<dbReference type="GO" id="GO:0043565">
    <property type="term" value="F:sequence-specific DNA binding"/>
    <property type="evidence" value="ECO:0007669"/>
    <property type="project" value="InterPro"/>
</dbReference>
<comment type="subcellular location">
    <subcellularLocation>
        <location evidence="3">Nucleus</location>
    </subcellularLocation>
</comment>
<gene>
    <name evidence="6" type="ORF">P879_09569</name>
</gene>
<feature type="region of interest" description="Disordered" evidence="4">
    <location>
        <begin position="258"/>
        <end position="285"/>
    </location>
</feature>
<reference evidence="6 7" key="1">
    <citation type="submission" date="2019-07" db="EMBL/GenBank/DDBJ databases">
        <title>Annotation for the trematode Paragonimus westermani.</title>
        <authorList>
            <person name="Choi Y.-J."/>
        </authorList>
    </citation>
    <scope>NUCLEOTIDE SEQUENCE [LARGE SCALE GENOMIC DNA]</scope>
    <source>
        <strain evidence="6">180907_Pwestermani</strain>
    </source>
</reference>
<keyword evidence="7" id="KW-1185">Reference proteome</keyword>
<dbReference type="GO" id="GO:0030154">
    <property type="term" value="P:cell differentiation"/>
    <property type="evidence" value="ECO:0007669"/>
    <property type="project" value="TreeGrafter"/>
</dbReference>
<dbReference type="AlphaFoldDB" id="A0A8T0DJ12"/>
<dbReference type="PROSITE" id="PS50061">
    <property type="entry name" value="ETS_DOMAIN_3"/>
    <property type="match status" value="1"/>
</dbReference>
<accession>A0A8T0DJ12</accession>
<protein>
    <recommendedName>
        <fullName evidence="5">ETS domain-containing protein</fullName>
    </recommendedName>
</protein>
<dbReference type="PRINTS" id="PR00454">
    <property type="entry name" value="ETSDOMAIN"/>
</dbReference>
<evidence type="ECO:0000256" key="2">
    <source>
        <dbReference type="ARBA" id="ARBA00023125"/>
    </source>
</evidence>
<organism evidence="6 7">
    <name type="scientific">Paragonimus westermani</name>
    <dbReference type="NCBI Taxonomy" id="34504"/>
    <lineage>
        <taxon>Eukaryota</taxon>
        <taxon>Metazoa</taxon>
        <taxon>Spiralia</taxon>
        <taxon>Lophotrochozoa</taxon>
        <taxon>Platyhelminthes</taxon>
        <taxon>Trematoda</taxon>
        <taxon>Digenea</taxon>
        <taxon>Plagiorchiida</taxon>
        <taxon>Troglotremata</taxon>
        <taxon>Troglotrematidae</taxon>
        <taxon>Paragonimus</taxon>
    </lineage>
</organism>
<evidence type="ECO:0000256" key="1">
    <source>
        <dbReference type="ARBA" id="ARBA00005562"/>
    </source>
</evidence>
<keyword evidence="2 3" id="KW-0238">DNA-binding</keyword>
<dbReference type="PANTHER" id="PTHR11849:SF302">
    <property type="entry name" value="ETS DOMAIN-CONTAINING PROTEIN-RELATED"/>
    <property type="match status" value="1"/>
</dbReference>
<keyword evidence="3" id="KW-0539">Nucleus</keyword>
<dbReference type="OrthoDB" id="5961210at2759"/>
<evidence type="ECO:0000256" key="4">
    <source>
        <dbReference type="SAM" id="MobiDB-lite"/>
    </source>
</evidence>
<dbReference type="InterPro" id="IPR036388">
    <property type="entry name" value="WH-like_DNA-bd_sf"/>
</dbReference>
<dbReference type="Gene3D" id="1.10.10.10">
    <property type="entry name" value="Winged helix-like DNA-binding domain superfamily/Winged helix DNA-binding domain"/>
    <property type="match status" value="1"/>
</dbReference>
<dbReference type="EMBL" id="JTDF01004432">
    <property type="protein sequence ID" value="KAF8566924.1"/>
    <property type="molecule type" value="Genomic_DNA"/>
</dbReference>
<name>A0A8T0DJ12_9TREM</name>
<dbReference type="SMART" id="SM00413">
    <property type="entry name" value="ETS"/>
    <property type="match status" value="1"/>
</dbReference>
<evidence type="ECO:0000259" key="5">
    <source>
        <dbReference type="PROSITE" id="PS50061"/>
    </source>
</evidence>
<comment type="similarity">
    <text evidence="1 3">Belongs to the ETS family.</text>
</comment>
<dbReference type="PANTHER" id="PTHR11849">
    <property type="entry name" value="ETS"/>
    <property type="match status" value="1"/>
</dbReference>
<evidence type="ECO:0000313" key="7">
    <source>
        <dbReference type="Proteomes" id="UP000699462"/>
    </source>
</evidence>
<comment type="caution">
    <text evidence="6">The sequence shown here is derived from an EMBL/GenBank/DDBJ whole genome shotgun (WGS) entry which is preliminary data.</text>
</comment>
<proteinExistence type="inferred from homology"/>
<dbReference type="Pfam" id="PF00178">
    <property type="entry name" value="Ets"/>
    <property type="match status" value="1"/>
</dbReference>
<dbReference type="Proteomes" id="UP000699462">
    <property type="component" value="Unassembled WGS sequence"/>
</dbReference>
<dbReference type="InterPro" id="IPR046328">
    <property type="entry name" value="ETS_fam"/>
</dbReference>
<feature type="domain" description="ETS" evidence="5">
    <location>
        <begin position="345"/>
        <end position="424"/>
    </location>
</feature>
<dbReference type="InterPro" id="IPR000418">
    <property type="entry name" value="Ets_dom"/>
</dbReference>
<evidence type="ECO:0000313" key="6">
    <source>
        <dbReference type="EMBL" id="KAF8566924.1"/>
    </source>
</evidence>